<comment type="caution">
    <text evidence="2">The sequence shown here is derived from an EMBL/GenBank/DDBJ whole genome shotgun (WGS) entry which is preliminary data.</text>
</comment>
<dbReference type="AlphaFoldDB" id="A0A151AZR7"/>
<organism evidence="2 3">
    <name type="scientific">Moorella mulderi DSM 14980</name>
    <dbReference type="NCBI Taxonomy" id="1122241"/>
    <lineage>
        <taxon>Bacteria</taxon>
        <taxon>Bacillati</taxon>
        <taxon>Bacillota</taxon>
        <taxon>Clostridia</taxon>
        <taxon>Neomoorellales</taxon>
        <taxon>Neomoorellaceae</taxon>
        <taxon>Neomoorella</taxon>
    </lineage>
</organism>
<sequence>MKRLLYRLLPAAFSVLAFAAAIGVKPTCSVCFYQPEVPRSLRK</sequence>
<feature type="chain" id="PRO_5007577875" description="Cyclic lactone autoinducer peptide" evidence="1">
    <location>
        <begin position="20"/>
        <end position="43"/>
    </location>
</feature>
<dbReference type="RefSeq" id="WP_084785433.1">
    <property type="nucleotide sequence ID" value="NZ_LTBC01000002.1"/>
</dbReference>
<name>A0A151AZR7_9FIRM</name>
<dbReference type="EMBL" id="LTBC01000002">
    <property type="protein sequence ID" value="KYH32897.1"/>
    <property type="molecule type" value="Genomic_DNA"/>
</dbReference>
<gene>
    <name evidence="2" type="ORF">MOMUL_06750</name>
</gene>
<dbReference type="PATRIC" id="fig|1122241.3.peg.711"/>
<evidence type="ECO:0000313" key="3">
    <source>
        <dbReference type="Proteomes" id="UP000075670"/>
    </source>
</evidence>
<accession>A0A151AZR7</accession>
<dbReference type="InterPro" id="IPR009229">
    <property type="entry name" value="AgrD"/>
</dbReference>
<evidence type="ECO:0008006" key="4">
    <source>
        <dbReference type="Google" id="ProtNLM"/>
    </source>
</evidence>
<keyword evidence="3" id="KW-1185">Reference proteome</keyword>
<keyword evidence="1" id="KW-0732">Signal</keyword>
<evidence type="ECO:0000256" key="1">
    <source>
        <dbReference type="SAM" id="SignalP"/>
    </source>
</evidence>
<evidence type="ECO:0000313" key="2">
    <source>
        <dbReference type="EMBL" id="KYH32897.1"/>
    </source>
</evidence>
<dbReference type="NCBIfam" id="TIGR04223">
    <property type="entry name" value="quorum_AgrD"/>
    <property type="match status" value="1"/>
</dbReference>
<dbReference type="Proteomes" id="UP000075670">
    <property type="component" value="Unassembled WGS sequence"/>
</dbReference>
<protein>
    <recommendedName>
        <fullName evidence="4">Cyclic lactone autoinducer peptide</fullName>
    </recommendedName>
</protein>
<reference evidence="2 3" key="1">
    <citation type="submission" date="2016-02" db="EMBL/GenBank/DDBJ databases">
        <title>Genome sequence of Moorella mulderi DSM 14980.</title>
        <authorList>
            <person name="Poehlein A."/>
            <person name="Daniel R."/>
        </authorList>
    </citation>
    <scope>NUCLEOTIDE SEQUENCE [LARGE SCALE GENOMIC DNA]</scope>
    <source>
        <strain evidence="2 3">DSM 14980</strain>
    </source>
</reference>
<proteinExistence type="predicted"/>
<feature type="signal peptide" evidence="1">
    <location>
        <begin position="1"/>
        <end position="19"/>
    </location>
</feature>